<organism evidence="1 2">
    <name type="scientific">Pelomonas candidula</name>
    <dbReference type="NCBI Taxonomy" id="3299025"/>
    <lineage>
        <taxon>Bacteria</taxon>
        <taxon>Pseudomonadati</taxon>
        <taxon>Pseudomonadota</taxon>
        <taxon>Betaproteobacteria</taxon>
        <taxon>Burkholderiales</taxon>
        <taxon>Sphaerotilaceae</taxon>
        <taxon>Roseateles</taxon>
    </lineage>
</organism>
<dbReference type="RefSeq" id="WP_394415271.1">
    <property type="nucleotide sequence ID" value="NZ_JBIGIC010000011.1"/>
</dbReference>
<proteinExistence type="predicted"/>
<sequence>MSELEPRLRQRLEALRAEYAKGQQTLQELESQITSVRATLLRISGAVQVLQEALGDEPEQPPQWPTS</sequence>
<comment type="caution">
    <text evidence="1">The sequence shown here is derived from an EMBL/GenBank/DDBJ whole genome shotgun (WGS) entry which is preliminary data.</text>
</comment>
<dbReference type="EMBL" id="JBIGIC010000011">
    <property type="protein sequence ID" value="MFG6489097.1"/>
    <property type="molecule type" value="Genomic_DNA"/>
</dbReference>
<keyword evidence="2" id="KW-1185">Reference proteome</keyword>
<evidence type="ECO:0008006" key="3">
    <source>
        <dbReference type="Google" id="ProtNLM"/>
    </source>
</evidence>
<evidence type="ECO:0000313" key="1">
    <source>
        <dbReference type="EMBL" id="MFG6489097.1"/>
    </source>
</evidence>
<gene>
    <name evidence="1" type="ORF">ACG04R_20595</name>
</gene>
<evidence type="ECO:0000313" key="2">
    <source>
        <dbReference type="Proteomes" id="UP001606134"/>
    </source>
</evidence>
<name>A0ABW7HHY8_9BURK</name>
<dbReference type="Proteomes" id="UP001606134">
    <property type="component" value="Unassembled WGS sequence"/>
</dbReference>
<protein>
    <recommendedName>
        <fullName evidence="3">SlyX protein</fullName>
    </recommendedName>
</protein>
<reference evidence="1 2" key="1">
    <citation type="submission" date="2024-08" db="EMBL/GenBank/DDBJ databases">
        <authorList>
            <person name="Lu H."/>
        </authorList>
    </citation>
    <scope>NUCLEOTIDE SEQUENCE [LARGE SCALE GENOMIC DNA]</scope>
    <source>
        <strain evidence="1 2">BYS78W</strain>
    </source>
</reference>
<accession>A0ABW7HHY8</accession>